<dbReference type="EMBL" id="BAAAUD010000060">
    <property type="protein sequence ID" value="GAA2966907.1"/>
    <property type="molecule type" value="Genomic_DNA"/>
</dbReference>
<dbReference type="Gene3D" id="1.10.1200.10">
    <property type="entry name" value="ACP-like"/>
    <property type="match status" value="1"/>
</dbReference>
<evidence type="ECO:0000259" key="1">
    <source>
        <dbReference type="Pfam" id="PF00550"/>
    </source>
</evidence>
<sequence>MSASYPVIVDVLTESFGVDPDLLHPEATLEALDLDSLSLLELVLIIEERTGRRPETLSSSSSLAEVAVAIDGLDTSPAAAASPTASPTAAGATP</sequence>
<evidence type="ECO:0000313" key="3">
    <source>
        <dbReference type="Proteomes" id="UP001500403"/>
    </source>
</evidence>
<organism evidence="2 3">
    <name type="scientific">Streptomyces enissocaesilis</name>
    <dbReference type="NCBI Taxonomy" id="332589"/>
    <lineage>
        <taxon>Bacteria</taxon>
        <taxon>Bacillati</taxon>
        <taxon>Actinomycetota</taxon>
        <taxon>Actinomycetes</taxon>
        <taxon>Kitasatosporales</taxon>
        <taxon>Streptomycetaceae</taxon>
        <taxon>Streptomyces</taxon>
        <taxon>Streptomyces rochei group</taxon>
    </lineage>
</organism>
<dbReference type="Proteomes" id="UP001500403">
    <property type="component" value="Unassembled WGS sequence"/>
</dbReference>
<proteinExistence type="predicted"/>
<feature type="domain" description="Carrier" evidence="1">
    <location>
        <begin position="8"/>
        <end position="52"/>
    </location>
</feature>
<gene>
    <name evidence="2" type="ORF">GCM10010446_60730</name>
</gene>
<reference evidence="3" key="1">
    <citation type="journal article" date="2019" name="Int. J. Syst. Evol. Microbiol.">
        <title>The Global Catalogue of Microorganisms (GCM) 10K type strain sequencing project: providing services to taxonomists for standard genome sequencing and annotation.</title>
        <authorList>
            <consortium name="The Broad Institute Genomics Platform"/>
            <consortium name="The Broad Institute Genome Sequencing Center for Infectious Disease"/>
            <person name="Wu L."/>
            <person name="Ma J."/>
        </authorList>
    </citation>
    <scope>NUCLEOTIDE SEQUENCE [LARGE SCALE GENOMIC DNA]</scope>
    <source>
        <strain evidence="3">JCM 9088</strain>
    </source>
</reference>
<dbReference type="SUPFAM" id="SSF47336">
    <property type="entry name" value="ACP-like"/>
    <property type="match status" value="1"/>
</dbReference>
<accession>A0ABP6K662</accession>
<keyword evidence="3" id="KW-1185">Reference proteome</keyword>
<dbReference type="RefSeq" id="WP_344499561.1">
    <property type="nucleotide sequence ID" value="NZ_BAAAUD010000060.1"/>
</dbReference>
<evidence type="ECO:0000313" key="2">
    <source>
        <dbReference type="EMBL" id="GAA2966907.1"/>
    </source>
</evidence>
<dbReference type="InterPro" id="IPR009081">
    <property type="entry name" value="PP-bd_ACP"/>
</dbReference>
<dbReference type="Pfam" id="PF00550">
    <property type="entry name" value="PP-binding"/>
    <property type="match status" value="1"/>
</dbReference>
<protein>
    <recommendedName>
        <fullName evidence="1">Carrier domain-containing protein</fullName>
    </recommendedName>
</protein>
<comment type="caution">
    <text evidence="2">The sequence shown here is derived from an EMBL/GenBank/DDBJ whole genome shotgun (WGS) entry which is preliminary data.</text>
</comment>
<name>A0ABP6K662_9ACTN</name>
<dbReference type="InterPro" id="IPR036736">
    <property type="entry name" value="ACP-like_sf"/>
</dbReference>